<evidence type="ECO:0000313" key="3">
    <source>
        <dbReference type="Proteomes" id="UP000176568"/>
    </source>
</evidence>
<dbReference type="GO" id="GO:0004643">
    <property type="term" value="F:phosphoribosylaminoimidazolecarboxamide formyltransferase activity"/>
    <property type="evidence" value="ECO:0007669"/>
    <property type="project" value="InterPro"/>
</dbReference>
<gene>
    <name evidence="2" type="ORF">A2419_01635</name>
</gene>
<dbReference type="SMART" id="SM00851">
    <property type="entry name" value="MGS"/>
    <property type="match status" value="1"/>
</dbReference>
<feature type="domain" description="MGS-like" evidence="1">
    <location>
        <begin position="21"/>
        <end position="136"/>
    </location>
</feature>
<evidence type="ECO:0000259" key="1">
    <source>
        <dbReference type="SMART" id="SM00851"/>
    </source>
</evidence>
<sequence length="211" mass="23254">MNLSDTATRTALFSSYAKPPELKEFAKTLYFQGWNIVASGGTALFLREVEEIQVTDVATMVGPPILGHKVVTLSREVHAAILADLTNPEEVEELERLKINPINLVYVDLYPLQQEISKEGATFDSVIKMTDIGGPTMLRAAAKGGRIVLVSPAQFPDTLHHLNKVRDNELTGVQRRSFLSTLAADAERLVMDYCSASCIFHKKVAHTGQFP</sequence>
<dbReference type="InterPro" id="IPR011607">
    <property type="entry name" value="MGS-like_dom"/>
</dbReference>
<dbReference type="Proteomes" id="UP000176568">
    <property type="component" value="Unassembled WGS sequence"/>
</dbReference>
<dbReference type="PANTHER" id="PTHR11692">
    <property type="entry name" value="BIFUNCTIONAL PURINE BIOSYNTHESIS PROTEIN PURH"/>
    <property type="match status" value="1"/>
</dbReference>
<dbReference type="PANTHER" id="PTHR11692:SF0">
    <property type="entry name" value="BIFUNCTIONAL PURINE BIOSYNTHESIS PROTEIN ATIC"/>
    <property type="match status" value="1"/>
</dbReference>
<dbReference type="GO" id="GO:0006189">
    <property type="term" value="P:'de novo' IMP biosynthetic process"/>
    <property type="evidence" value="ECO:0007669"/>
    <property type="project" value="TreeGrafter"/>
</dbReference>
<dbReference type="Gene3D" id="3.40.50.1380">
    <property type="entry name" value="Methylglyoxal synthase-like domain"/>
    <property type="match status" value="1"/>
</dbReference>
<evidence type="ECO:0000313" key="2">
    <source>
        <dbReference type="EMBL" id="OGC88427.1"/>
    </source>
</evidence>
<dbReference type="GO" id="GO:0005829">
    <property type="term" value="C:cytosol"/>
    <property type="evidence" value="ECO:0007669"/>
    <property type="project" value="TreeGrafter"/>
</dbReference>
<dbReference type="AlphaFoldDB" id="A0A1F4Y383"/>
<comment type="caution">
    <text evidence="2">The sequence shown here is derived from an EMBL/GenBank/DDBJ whole genome shotgun (WGS) entry which is preliminary data.</text>
</comment>
<organism evidence="2 3">
    <name type="scientific">Candidatus Adlerbacteria bacterium RIFOXYC1_FULL_48_26</name>
    <dbReference type="NCBI Taxonomy" id="1797247"/>
    <lineage>
        <taxon>Bacteria</taxon>
        <taxon>Candidatus Adleribacteriota</taxon>
    </lineage>
</organism>
<dbReference type="SUPFAM" id="SSF52335">
    <property type="entry name" value="Methylglyoxal synthase-like"/>
    <property type="match status" value="1"/>
</dbReference>
<dbReference type="STRING" id="1797247.A2419_01635"/>
<name>A0A1F4Y383_9BACT</name>
<dbReference type="GO" id="GO:0003937">
    <property type="term" value="F:IMP cyclohydrolase activity"/>
    <property type="evidence" value="ECO:0007669"/>
    <property type="project" value="InterPro"/>
</dbReference>
<protein>
    <recommendedName>
        <fullName evidence="1">MGS-like domain-containing protein</fullName>
    </recommendedName>
</protein>
<dbReference type="EMBL" id="MEXB01000008">
    <property type="protein sequence ID" value="OGC88427.1"/>
    <property type="molecule type" value="Genomic_DNA"/>
</dbReference>
<reference evidence="2 3" key="1">
    <citation type="journal article" date="2016" name="Nat. Commun.">
        <title>Thousands of microbial genomes shed light on interconnected biogeochemical processes in an aquifer system.</title>
        <authorList>
            <person name="Anantharaman K."/>
            <person name="Brown C.T."/>
            <person name="Hug L.A."/>
            <person name="Sharon I."/>
            <person name="Castelle C.J."/>
            <person name="Probst A.J."/>
            <person name="Thomas B.C."/>
            <person name="Singh A."/>
            <person name="Wilkins M.J."/>
            <person name="Karaoz U."/>
            <person name="Brodie E.L."/>
            <person name="Williams K.H."/>
            <person name="Hubbard S.S."/>
            <person name="Banfield J.F."/>
        </authorList>
    </citation>
    <scope>NUCLEOTIDE SEQUENCE [LARGE SCALE GENOMIC DNA]</scope>
</reference>
<dbReference type="InterPro" id="IPR002695">
    <property type="entry name" value="PurH-like"/>
</dbReference>
<dbReference type="Pfam" id="PF02142">
    <property type="entry name" value="MGS"/>
    <property type="match status" value="1"/>
</dbReference>
<dbReference type="InterPro" id="IPR036914">
    <property type="entry name" value="MGS-like_dom_sf"/>
</dbReference>
<accession>A0A1F4Y383</accession>
<proteinExistence type="predicted"/>